<reference evidence="2" key="2">
    <citation type="submission" date="2020-11" db="EMBL/GenBank/DDBJ databases">
        <authorList>
            <consortium name="NCBI Pathogen Detection Project"/>
        </authorList>
    </citation>
    <scope>NUCLEOTIDE SEQUENCE</scope>
    <source>
        <strain evidence="2">D3612</strain>
    </source>
</reference>
<dbReference type="Gene3D" id="3.90.1300.10">
    <property type="entry name" value="Amidase signature (AS) domain"/>
    <property type="match status" value="1"/>
</dbReference>
<organism evidence="2 3">
    <name type="scientific">Legionella pneumophila</name>
    <dbReference type="NCBI Taxonomy" id="446"/>
    <lineage>
        <taxon>Bacteria</taxon>
        <taxon>Pseudomonadati</taxon>
        <taxon>Pseudomonadota</taxon>
        <taxon>Gammaproteobacteria</taxon>
        <taxon>Legionellales</taxon>
        <taxon>Legionellaceae</taxon>
        <taxon>Legionella</taxon>
    </lineage>
</organism>
<dbReference type="InterPro" id="IPR000120">
    <property type="entry name" value="Amidase"/>
</dbReference>
<accession>A0AAN5KSE3</accession>
<dbReference type="AlphaFoldDB" id="A0AAN5KSE3"/>
<name>A0AAN5KSE3_LEGPN</name>
<dbReference type="Pfam" id="PF01425">
    <property type="entry name" value="Amidase"/>
    <property type="match status" value="1"/>
</dbReference>
<dbReference type="SUPFAM" id="SSF75304">
    <property type="entry name" value="Amidase signature (AS) enzymes"/>
    <property type="match status" value="1"/>
</dbReference>
<evidence type="ECO:0000313" key="3">
    <source>
        <dbReference type="Proteomes" id="UP000861567"/>
    </source>
</evidence>
<dbReference type="InterPro" id="IPR036928">
    <property type="entry name" value="AS_sf"/>
</dbReference>
<dbReference type="InterPro" id="IPR020556">
    <property type="entry name" value="Amidase_CS"/>
</dbReference>
<dbReference type="Proteomes" id="UP000861567">
    <property type="component" value="Unassembled WGS sequence"/>
</dbReference>
<sequence>MMSNSNELCFVDATKLVHLIRMREVSAHEIMLAHLDQIKRTNSVVNAIVILLKEEELLKQAQRADTLWKKGTWLGPLHGIPLSHKDMTPTKNIRTTYGSPIFTNNIPDFDALIVERTAAAGSILIGKTNSPEFAAGSHTYNKVFGATANPWDLSKSAGGSSGGAAVSLACGMNSLSCGGDMGGSLRNPAAWNNVVGLRPSPGRVPSAPTTLPWSTLSVEGPMARSIADLALLMGVISGPTDRTPIAIEQEQTIFSKSLLRNFKGTRLAMFKNICGELQDQEIKKIVQNQTKVFEELGCIVEEIDPDFLNDIDDVFRCERAMIYGATYYELMHNKAQKNQIKPEVLEEFRLMQSFSVDHIVQMQRKKGQIFEKMRQFMQTYEFYVLPTTSIYPFNIELSWPAQINGKKLDSYLDWMKICWCITITEHPSLSIPCGFGENNMPVGMQIVGRWHDDFGVLQLGYAYEALTQFAKRRPPLCS</sequence>
<protein>
    <submittedName>
        <fullName evidence="2">Amidase</fullName>
    </submittedName>
</protein>
<evidence type="ECO:0000313" key="2">
    <source>
        <dbReference type="EMBL" id="HAT1597005.1"/>
    </source>
</evidence>
<dbReference type="InterPro" id="IPR023631">
    <property type="entry name" value="Amidase_dom"/>
</dbReference>
<dbReference type="NCBIfam" id="NF005686">
    <property type="entry name" value="PRK07486.1"/>
    <property type="match status" value="1"/>
</dbReference>
<gene>
    <name evidence="2" type="ORF">I8Y58_002241</name>
</gene>
<reference evidence="2" key="1">
    <citation type="journal article" date="2018" name="Genome Biol.">
        <title>SKESA: strategic k-mer extension for scrupulous assemblies.</title>
        <authorList>
            <person name="Souvorov A."/>
            <person name="Agarwala R."/>
            <person name="Lipman D.J."/>
        </authorList>
    </citation>
    <scope>NUCLEOTIDE SEQUENCE</scope>
    <source>
        <strain evidence="2">D3612</strain>
    </source>
</reference>
<dbReference type="EMBL" id="DACSEI010000024">
    <property type="protein sequence ID" value="HAT1597005.1"/>
    <property type="molecule type" value="Genomic_DNA"/>
</dbReference>
<dbReference type="PROSITE" id="PS00571">
    <property type="entry name" value="AMIDASES"/>
    <property type="match status" value="1"/>
</dbReference>
<evidence type="ECO:0000259" key="1">
    <source>
        <dbReference type="Pfam" id="PF01425"/>
    </source>
</evidence>
<proteinExistence type="predicted"/>
<dbReference type="GO" id="GO:0003824">
    <property type="term" value="F:catalytic activity"/>
    <property type="evidence" value="ECO:0007669"/>
    <property type="project" value="InterPro"/>
</dbReference>
<feature type="domain" description="Amidase" evidence="1">
    <location>
        <begin position="29"/>
        <end position="456"/>
    </location>
</feature>
<dbReference type="PANTHER" id="PTHR11895">
    <property type="entry name" value="TRANSAMIDASE"/>
    <property type="match status" value="1"/>
</dbReference>
<comment type="caution">
    <text evidence="2">The sequence shown here is derived from an EMBL/GenBank/DDBJ whole genome shotgun (WGS) entry which is preliminary data.</text>
</comment>
<dbReference type="PANTHER" id="PTHR11895:SF76">
    <property type="entry name" value="INDOLEACETAMIDE HYDROLASE"/>
    <property type="match status" value="1"/>
</dbReference>